<dbReference type="AlphaFoldDB" id="A0A0C2BUY4"/>
<gene>
    <name evidence="2" type="ORF">ANCDUO_22182</name>
</gene>
<evidence type="ECO:0000313" key="3">
    <source>
        <dbReference type="Proteomes" id="UP000054047"/>
    </source>
</evidence>
<evidence type="ECO:0000256" key="1">
    <source>
        <dbReference type="SAM" id="MobiDB-lite"/>
    </source>
</evidence>
<feature type="non-terminal residue" evidence="2">
    <location>
        <position position="47"/>
    </location>
</feature>
<protein>
    <submittedName>
        <fullName evidence="2">Uncharacterized protein</fullName>
    </submittedName>
</protein>
<feature type="compositionally biased region" description="Acidic residues" evidence="1">
    <location>
        <begin position="16"/>
        <end position="29"/>
    </location>
</feature>
<accession>A0A0C2BUY4</accession>
<keyword evidence="3" id="KW-1185">Reference proteome</keyword>
<sequence length="47" mass="5327">MAEFLKNGPFQVSVMDDEQLLDYEEEQEETHEPKAAENGSGDAKKIK</sequence>
<proteinExistence type="predicted"/>
<organism evidence="2 3">
    <name type="scientific">Ancylostoma duodenale</name>
    <dbReference type="NCBI Taxonomy" id="51022"/>
    <lineage>
        <taxon>Eukaryota</taxon>
        <taxon>Metazoa</taxon>
        <taxon>Ecdysozoa</taxon>
        <taxon>Nematoda</taxon>
        <taxon>Chromadorea</taxon>
        <taxon>Rhabditida</taxon>
        <taxon>Rhabditina</taxon>
        <taxon>Rhabditomorpha</taxon>
        <taxon>Strongyloidea</taxon>
        <taxon>Ancylostomatidae</taxon>
        <taxon>Ancylostomatinae</taxon>
        <taxon>Ancylostoma</taxon>
    </lineage>
</organism>
<dbReference type="Proteomes" id="UP000054047">
    <property type="component" value="Unassembled WGS sequence"/>
</dbReference>
<reference evidence="2 3" key="1">
    <citation type="submission" date="2013-12" db="EMBL/GenBank/DDBJ databases">
        <title>Draft genome of the parsitic nematode Ancylostoma duodenale.</title>
        <authorList>
            <person name="Mitreva M."/>
        </authorList>
    </citation>
    <scope>NUCLEOTIDE SEQUENCE [LARGE SCALE GENOMIC DNA]</scope>
    <source>
        <strain evidence="2 3">Zhejiang</strain>
    </source>
</reference>
<name>A0A0C2BUY4_9BILA</name>
<dbReference type="EMBL" id="KN766395">
    <property type="protein sequence ID" value="KIH47753.1"/>
    <property type="molecule type" value="Genomic_DNA"/>
</dbReference>
<feature type="region of interest" description="Disordered" evidence="1">
    <location>
        <begin position="16"/>
        <end position="47"/>
    </location>
</feature>
<evidence type="ECO:0000313" key="2">
    <source>
        <dbReference type="EMBL" id="KIH47753.1"/>
    </source>
</evidence>